<dbReference type="eggNOG" id="ENOG502S2X6">
    <property type="taxonomic scope" value="Eukaryota"/>
</dbReference>
<accession>A0A0C3VJ95</accession>
<feature type="compositionally biased region" description="Low complexity" evidence="1">
    <location>
        <begin position="115"/>
        <end position="136"/>
    </location>
</feature>
<proteinExistence type="predicted"/>
<protein>
    <submittedName>
        <fullName evidence="3">PB1 domain protein</fullName>
    </submittedName>
    <submittedName>
        <fullName evidence="4">Putative PB1 domain-containing protein</fullName>
    </submittedName>
</protein>
<evidence type="ECO:0000313" key="3">
    <source>
        <dbReference type="EMBL" id="AES71442.2"/>
    </source>
</evidence>
<dbReference type="Gramene" id="rna17119">
    <property type="protein sequence ID" value="RHN68731.1"/>
    <property type="gene ID" value="gene17119"/>
</dbReference>
<dbReference type="Pfam" id="PF00564">
    <property type="entry name" value="PB1"/>
    <property type="match status" value="1"/>
</dbReference>
<name>G7J4S4_MEDTR</name>
<evidence type="ECO:0000313" key="4">
    <source>
        <dbReference type="EMBL" id="RHN68731.1"/>
    </source>
</evidence>
<dbReference type="EnsemblPlants" id="AES71442">
    <property type="protein sequence ID" value="AES71442"/>
    <property type="gene ID" value="MTR_3g077030"/>
</dbReference>
<dbReference type="Gene3D" id="3.10.20.90">
    <property type="entry name" value="Phosphatidylinositol 3-kinase Catalytic Subunit, Chain A, domain 1"/>
    <property type="match status" value="1"/>
</dbReference>
<feature type="domain" description="PB1" evidence="2">
    <location>
        <begin position="23"/>
        <end position="102"/>
    </location>
</feature>
<evidence type="ECO:0000259" key="2">
    <source>
        <dbReference type="SMART" id="SM00666"/>
    </source>
</evidence>
<dbReference type="SMART" id="SM00666">
    <property type="entry name" value="PB1"/>
    <property type="match status" value="1"/>
</dbReference>
<dbReference type="InterPro" id="IPR053198">
    <property type="entry name" value="Gynoecium_Dev_Regulator"/>
</dbReference>
<feature type="region of interest" description="Disordered" evidence="1">
    <location>
        <begin position="115"/>
        <end position="138"/>
    </location>
</feature>
<dbReference type="PaxDb" id="3880-AES71442"/>
<evidence type="ECO:0000313" key="6">
    <source>
        <dbReference type="Proteomes" id="UP000002051"/>
    </source>
</evidence>
<dbReference type="EMBL" id="CM001219">
    <property type="protein sequence ID" value="AES71442.2"/>
    <property type="molecule type" value="Genomic_DNA"/>
</dbReference>
<dbReference type="Proteomes" id="UP000002051">
    <property type="component" value="Chromosome 3"/>
</dbReference>
<evidence type="ECO:0000256" key="1">
    <source>
        <dbReference type="SAM" id="MobiDB-lite"/>
    </source>
</evidence>
<dbReference type="STRING" id="3880.G7J4S4"/>
<dbReference type="PANTHER" id="PTHR31066:SF66">
    <property type="entry name" value="PB1 DOMAIN-CONTAINING PROTEIN"/>
    <property type="match status" value="1"/>
</dbReference>
<dbReference type="AlphaFoldDB" id="G7J4S4"/>
<accession>G7J4S4</accession>
<evidence type="ECO:0000313" key="5">
    <source>
        <dbReference type="EnsemblPlants" id="AES71442"/>
    </source>
</evidence>
<keyword evidence="6" id="KW-1185">Reference proteome</keyword>
<reference evidence="3 6" key="2">
    <citation type="journal article" date="2014" name="BMC Genomics">
        <title>An improved genome release (version Mt4.0) for the model legume Medicago truncatula.</title>
        <authorList>
            <person name="Tang H."/>
            <person name="Krishnakumar V."/>
            <person name="Bidwell S."/>
            <person name="Rosen B."/>
            <person name="Chan A."/>
            <person name="Zhou S."/>
            <person name="Gentzbittel L."/>
            <person name="Childs K.L."/>
            <person name="Yandell M."/>
            <person name="Gundlach H."/>
            <person name="Mayer K.F."/>
            <person name="Schwartz D.C."/>
            <person name="Town C.D."/>
        </authorList>
    </citation>
    <scope>GENOME REANNOTATION</scope>
    <source>
        <strain evidence="5 6">cv. Jemalong A17</strain>
    </source>
</reference>
<reference evidence="4" key="4">
    <citation type="journal article" date="2018" name="Nat. Plants">
        <title>Whole-genome landscape of Medicago truncatula symbiotic genes.</title>
        <authorList>
            <person name="Pecrix Y."/>
            <person name="Gamas P."/>
            <person name="Carrere S."/>
        </authorList>
    </citation>
    <scope>NUCLEOTIDE SEQUENCE</scope>
    <source>
        <tissue evidence="4">Leaves</tissue>
    </source>
</reference>
<dbReference type="OrthoDB" id="1914296at2759"/>
<reference evidence="5" key="3">
    <citation type="submission" date="2015-04" db="UniProtKB">
        <authorList>
            <consortium name="EnsemblPlants"/>
        </authorList>
    </citation>
    <scope>IDENTIFICATION</scope>
    <source>
        <strain evidence="5">cv. Jemalong A17</strain>
    </source>
</reference>
<dbReference type="Proteomes" id="UP000265566">
    <property type="component" value="Chromosome 3"/>
</dbReference>
<dbReference type="KEGG" id="mtr:11414328"/>
<dbReference type="PANTHER" id="PTHR31066">
    <property type="entry name" value="OS05G0427100 PROTEIN-RELATED"/>
    <property type="match status" value="1"/>
</dbReference>
<reference evidence="3 6" key="1">
    <citation type="journal article" date="2011" name="Nature">
        <title>The Medicago genome provides insight into the evolution of rhizobial symbioses.</title>
        <authorList>
            <person name="Young N.D."/>
            <person name="Debelle F."/>
            <person name="Oldroyd G.E."/>
            <person name="Geurts R."/>
            <person name="Cannon S.B."/>
            <person name="Udvardi M.K."/>
            <person name="Benedito V.A."/>
            <person name="Mayer K.F."/>
            <person name="Gouzy J."/>
            <person name="Schoof H."/>
            <person name="Van de Peer Y."/>
            <person name="Proost S."/>
            <person name="Cook D.R."/>
            <person name="Meyers B.C."/>
            <person name="Spannagl M."/>
            <person name="Cheung F."/>
            <person name="De Mita S."/>
            <person name="Krishnakumar V."/>
            <person name="Gundlach H."/>
            <person name="Zhou S."/>
            <person name="Mudge J."/>
            <person name="Bharti A.K."/>
            <person name="Murray J.D."/>
            <person name="Naoumkina M.A."/>
            <person name="Rosen B."/>
            <person name="Silverstein K.A."/>
            <person name="Tang H."/>
            <person name="Rombauts S."/>
            <person name="Zhao P.X."/>
            <person name="Zhou P."/>
            <person name="Barbe V."/>
            <person name="Bardou P."/>
            <person name="Bechner M."/>
            <person name="Bellec A."/>
            <person name="Berger A."/>
            <person name="Berges H."/>
            <person name="Bidwell S."/>
            <person name="Bisseling T."/>
            <person name="Choisne N."/>
            <person name="Couloux A."/>
            <person name="Denny R."/>
            <person name="Deshpande S."/>
            <person name="Dai X."/>
            <person name="Doyle J.J."/>
            <person name="Dudez A.M."/>
            <person name="Farmer A.D."/>
            <person name="Fouteau S."/>
            <person name="Franken C."/>
            <person name="Gibelin C."/>
            <person name="Gish J."/>
            <person name="Goldstein S."/>
            <person name="Gonzalez A.J."/>
            <person name="Green P.J."/>
            <person name="Hallab A."/>
            <person name="Hartog M."/>
            <person name="Hua A."/>
            <person name="Humphray S.J."/>
            <person name="Jeong D.H."/>
            <person name="Jing Y."/>
            <person name="Jocker A."/>
            <person name="Kenton S.M."/>
            <person name="Kim D.J."/>
            <person name="Klee K."/>
            <person name="Lai H."/>
            <person name="Lang C."/>
            <person name="Lin S."/>
            <person name="Macmil S.L."/>
            <person name="Magdelenat G."/>
            <person name="Matthews L."/>
            <person name="McCorrison J."/>
            <person name="Monaghan E.L."/>
            <person name="Mun J.H."/>
            <person name="Najar F.Z."/>
            <person name="Nicholson C."/>
            <person name="Noirot C."/>
            <person name="O'Bleness M."/>
            <person name="Paule C.R."/>
            <person name="Poulain J."/>
            <person name="Prion F."/>
            <person name="Qin B."/>
            <person name="Qu C."/>
            <person name="Retzel E.F."/>
            <person name="Riddle C."/>
            <person name="Sallet E."/>
            <person name="Samain S."/>
            <person name="Samson N."/>
            <person name="Sanders I."/>
            <person name="Saurat O."/>
            <person name="Scarpelli C."/>
            <person name="Schiex T."/>
            <person name="Segurens B."/>
            <person name="Severin A.J."/>
            <person name="Sherrier D.J."/>
            <person name="Shi R."/>
            <person name="Sims S."/>
            <person name="Singer S.R."/>
            <person name="Sinharoy S."/>
            <person name="Sterck L."/>
            <person name="Viollet A."/>
            <person name="Wang B.B."/>
            <person name="Wang K."/>
            <person name="Wang M."/>
            <person name="Wang X."/>
            <person name="Warfsmann J."/>
            <person name="Weissenbach J."/>
            <person name="White D.D."/>
            <person name="White J.D."/>
            <person name="Wiley G.B."/>
            <person name="Wincker P."/>
            <person name="Xing Y."/>
            <person name="Yang L."/>
            <person name="Yao Z."/>
            <person name="Ying F."/>
            <person name="Zhai J."/>
            <person name="Zhou L."/>
            <person name="Zuber A."/>
            <person name="Denarie J."/>
            <person name="Dixon R.A."/>
            <person name="May G.D."/>
            <person name="Schwartz D.C."/>
            <person name="Rogers J."/>
            <person name="Quetier F."/>
            <person name="Town C.D."/>
            <person name="Roe B.A."/>
        </authorList>
    </citation>
    <scope>NUCLEOTIDE SEQUENCE [LARGE SCALE GENOMIC DNA]</scope>
    <source>
        <strain evidence="3">A17</strain>
        <strain evidence="5 6">cv. Jemalong A17</strain>
    </source>
</reference>
<sequence>MESKPSNTIKILYSYGGKIRLRSTDGELRYVGGHTRVLAVDRSISFSELMVKLEELCGSSVTLRCQLPNGDLETLISITNDEDLTNIIDEYERASLKLTHPLKIKAILSQPKSSLKVSPDLSSSSSNASLSPARSPHTSAESLPYAVAYRIGRHSRSPRAPVGYSIGGVRNGSAKACCYMGQLQGSPRSPRPVYYGPRFNNYCH</sequence>
<dbReference type="HOGENOM" id="CLU_098113_1_0_1"/>
<dbReference type="InterPro" id="IPR000270">
    <property type="entry name" value="PB1_dom"/>
</dbReference>
<dbReference type="EMBL" id="PSQE01000003">
    <property type="protein sequence ID" value="RHN68731.1"/>
    <property type="molecule type" value="Genomic_DNA"/>
</dbReference>
<dbReference type="SUPFAM" id="SSF54277">
    <property type="entry name" value="CAD &amp; PB1 domains"/>
    <property type="match status" value="1"/>
</dbReference>
<dbReference type="CDD" id="cd06410">
    <property type="entry name" value="PB1_UP2"/>
    <property type="match status" value="1"/>
</dbReference>
<gene>
    <name evidence="5" type="primary">11414328</name>
    <name evidence="3" type="ordered locus">MTR_3g077030</name>
    <name evidence="4" type="ORF">MtrunA17_Chr3g0117061</name>
</gene>
<organism evidence="3 6">
    <name type="scientific">Medicago truncatula</name>
    <name type="common">Barrel medic</name>
    <name type="synonym">Medicago tribuloides</name>
    <dbReference type="NCBI Taxonomy" id="3880"/>
    <lineage>
        <taxon>Eukaryota</taxon>
        <taxon>Viridiplantae</taxon>
        <taxon>Streptophyta</taxon>
        <taxon>Embryophyta</taxon>
        <taxon>Tracheophyta</taxon>
        <taxon>Spermatophyta</taxon>
        <taxon>Magnoliopsida</taxon>
        <taxon>eudicotyledons</taxon>
        <taxon>Gunneridae</taxon>
        <taxon>Pentapetalae</taxon>
        <taxon>rosids</taxon>
        <taxon>fabids</taxon>
        <taxon>Fabales</taxon>
        <taxon>Fabaceae</taxon>
        <taxon>Papilionoideae</taxon>
        <taxon>50 kb inversion clade</taxon>
        <taxon>NPAAA clade</taxon>
        <taxon>Hologalegina</taxon>
        <taxon>IRL clade</taxon>
        <taxon>Trifolieae</taxon>
        <taxon>Medicago</taxon>
    </lineage>
</organism>